<dbReference type="InterPro" id="IPR032710">
    <property type="entry name" value="NTF2-like_dom_sf"/>
</dbReference>
<reference evidence="2 3" key="1">
    <citation type="journal article" date="2013" name="Nature">
        <title>Anaerobic oxidation of methane coupled to nitrate reduction in a novel archaeal lineage.</title>
        <authorList>
            <person name="Haroon M.F."/>
            <person name="Hu S."/>
            <person name="Shi Y."/>
            <person name="Imelfort M."/>
            <person name="Keller J."/>
            <person name="Hugenholtz P."/>
            <person name="Yuan Z."/>
            <person name="Tyson G.W."/>
        </authorList>
    </citation>
    <scope>NUCLEOTIDE SEQUENCE [LARGE SCALE GENOMIC DNA]</scope>
    <source>
        <strain evidence="2 3">ANME-2d</strain>
    </source>
</reference>
<dbReference type="Pfam" id="PF07366">
    <property type="entry name" value="SnoaL"/>
    <property type="match status" value="1"/>
</dbReference>
<gene>
    <name evidence="2" type="ORF">ANME2D_01205</name>
</gene>
<dbReference type="EMBL" id="JMIY01000002">
    <property type="protein sequence ID" value="KCZ72771.1"/>
    <property type="molecule type" value="Genomic_DNA"/>
</dbReference>
<evidence type="ECO:0000313" key="3">
    <source>
        <dbReference type="Proteomes" id="UP000027153"/>
    </source>
</evidence>
<name>A0A062V0U7_9EURY</name>
<keyword evidence="3" id="KW-1185">Reference proteome</keyword>
<dbReference type="Gene3D" id="3.10.450.50">
    <property type="match status" value="1"/>
</dbReference>
<organism evidence="2 3">
    <name type="scientific">Candidatus Methanoperedens nitratireducens</name>
    <dbReference type="NCBI Taxonomy" id="1392998"/>
    <lineage>
        <taxon>Archaea</taxon>
        <taxon>Methanobacteriati</taxon>
        <taxon>Methanobacteriota</taxon>
        <taxon>Stenosarchaea group</taxon>
        <taxon>Methanomicrobia</taxon>
        <taxon>Methanosarcinales</taxon>
        <taxon>ANME-2 cluster</taxon>
        <taxon>Candidatus Methanoperedentaceae</taxon>
        <taxon>Candidatus Methanoperedens</taxon>
    </lineage>
</organism>
<protein>
    <submittedName>
        <fullName evidence="2">SnoaL-like polyketide cyclase</fullName>
    </submittedName>
</protein>
<dbReference type="SUPFAM" id="SSF54427">
    <property type="entry name" value="NTF2-like"/>
    <property type="match status" value="1"/>
</dbReference>
<comment type="caution">
    <text evidence="2">The sequence shown here is derived from an EMBL/GenBank/DDBJ whole genome shotgun (WGS) entry which is preliminary data.</text>
</comment>
<dbReference type="AlphaFoldDB" id="A0A062V0U7"/>
<evidence type="ECO:0000313" key="2">
    <source>
        <dbReference type="EMBL" id="KCZ72771.1"/>
    </source>
</evidence>
<dbReference type="Proteomes" id="UP000027153">
    <property type="component" value="Unassembled WGS sequence"/>
</dbReference>
<dbReference type="GO" id="GO:0030638">
    <property type="term" value="P:polyketide metabolic process"/>
    <property type="evidence" value="ECO:0007669"/>
    <property type="project" value="InterPro"/>
</dbReference>
<sequence>MSTEENKAIIRRFYEKFFNKGNLAIIDELFSPNYIHHVQDVPGSKVNLEGYKKRNSTFFNAFPDRRVIIDDPVAEADRGFSFDDSWQTNREYTSNKQASDSNGNNHSSYRRW</sequence>
<feature type="region of interest" description="Disordered" evidence="1">
    <location>
        <begin position="91"/>
        <end position="112"/>
    </location>
</feature>
<dbReference type="InterPro" id="IPR009959">
    <property type="entry name" value="Cyclase_SnoaL-like"/>
</dbReference>
<dbReference type="OrthoDB" id="8685at2157"/>
<accession>A0A062V0U7</accession>
<evidence type="ECO:0000256" key="1">
    <source>
        <dbReference type="SAM" id="MobiDB-lite"/>
    </source>
</evidence>
<dbReference type="RefSeq" id="WP_048089770.1">
    <property type="nucleotide sequence ID" value="NZ_JMIY01000002.1"/>
</dbReference>
<proteinExistence type="predicted"/>